<dbReference type="GO" id="GO:0043565">
    <property type="term" value="F:sequence-specific DNA binding"/>
    <property type="evidence" value="ECO:0007669"/>
    <property type="project" value="TreeGrafter"/>
</dbReference>
<sequence>MTFDWNDIPLLLALARHGSLAGAGRELAVDATTVGRRLAAAERALKATLFVREGGRYWPTDAGEAALSRAAVLVGEMRELLQDVQAEQGRLSGTVRLTSVEFMFSHWLIPRLPTLLEAYPQLDLELVGSNRNLSFTRREADLALRLGRPSQDSALVMRKAGEVGYAVFAGPGLEDCPSEGWPRMPWLGYDESLRHLPEMQWLERLLNGRPPRVRLSNLAAACREGCGLALLPCLVGEAMGLKRLSEEPVLHRELWLLSHAELRHTGRVKAVSDWLWASLETSTALLRGDG</sequence>
<dbReference type="InterPro" id="IPR036388">
    <property type="entry name" value="WH-like_DNA-bd_sf"/>
</dbReference>
<dbReference type="SUPFAM" id="SSF53850">
    <property type="entry name" value="Periplasmic binding protein-like II"/>
    <property type="match status" value="1"/>
</dbReference>
<keyword evidence="3 6" id="KW-0238">DNA-binding</keyword>
<dbReference type="Proteomes" id="UP000198706">
    <property type="component" value="Unassembled WGS sequence"/>
</dbReference>
<dbReference type="GO" id="GO:0006351">
    <property type="term" value="P:DNA-templated transcription"/>
    <property type="evidence" value="ECO:0007669"/>
    <property type="project" value="TreeGrafter"/>
</dbReference>
<dbReference type="InterPro" id="IPR036390">
    <property type="entry name" value="WH_DNA-bd_sf"/>
</dbReference>
<evidence type="ECO:0000256" key="1">
    <source>
        <dbReference type="ARBA" id="ARBA00009437"/>
    </source>
</evidence>
<evidence type="ECO:0000313" key="6">
    <source>
        <dbReference type="EMBL" id="SDL53542.1"/>
    </source>
</evidence>
<dbReference type="PROSITE" id="PS50931">
    <property type="entry name" value="HTH_LYSR"/>
    <property type="match status" value="1"/>
</dbReference>
<feature type="domain" description="HTH lysR-type" evidence="5">
    <location>
        <begin position="3"/>
        <end position="60"/>
    </location>
</feature>
<dbReference type="GO" id="GO:0003700">
    <property type="term" value="F:DNA-binding transcription factor activity"/>
    <property type="evidence" value="ECO:0007669"/>
    <property type="project" value="InterPro"/>
</dbReference>
<gene>
    <name evidence="6" type="ORF">SAMN05216186_12340</name>
</gene>
<dbReference type="Gene3D" id="3.40.190.290">
    <property type="match status" value="1"/>
</dbReference>
<accession>A0A1G9KV28</accession>
<keyword evidence="4" id="KW-0804">Transcription</keyword>
<protein>
    <submittedName>
        <fullName evidence="6">DNA-binding transcriptional regulator, LysR family</fullName>
    </submittedName>
</protein>
<evidence type="ECO:0000256" key="3">
    <source>
        <dbReference type="ARBA" id="ARBA00023125"/>
    </source>
</evidence>
<dbReference type="Gene3D" id="1.10.10.10">
    <property type="entry name" value="Winged helix-like DNA-binding domain superfamily/Winged helix DNA-binding domain"/>
    <property type="match status" value="1"/>
</dbReference>
<dbReference type="InterPro" id="IPR058163">
    <property type="entry name" value="LysR-type_TF_proteobact-type"/>
</dbReference>
<dbReference type="InterPro" id="IPR000847">
    <property type="entry name" value="LysR_HTH_N"/>
</dbReference>
<dbReference type="Pfam" id="PF00126">
    <property type="entry name" value="HTH_1"/>
    <property type="match status" value="1"/>
</dbReference>
<dbReference type="STRING" id="137658.SAMN05216186_12340"/>
<comment type="similarity">
    <text evidence="1">Belongs to the LysR transcriptional regulatory family.</text>
</comment>
<evidence type="ECO:0000259" key="5">
    <source>
        <dbReference type="PROSITE" id="PS50931"/>
    </source>
</evidence>
<dbReference type="AlphaFoldDB" id="A0A1G9KV28"/>
<proteinExistence type="inferred from homology"/>
<organism evidence="6 7">
    <name type="scientific">Pseudomonas indica</name>
    <dbReference type="NCBI Taxonomy" id="137658"/>
    <lineage>
        <taxon>Bacteria</taxon>
        <taxon>Pseudomonadati</taxon>
        <taxon>Pseudomonadota</taxon>
        <taxon>Gammaproteobacteria</taxon>
        <taxon>Pseudomonadales</taxon>
        <taxon>Pseudomonadaceae</taxon>
        <taxon>Pseudomonas</taxon>
    </lineage>
</organism>
<evidence type="ECO:0000256" key="4">
    <source>
        <dbReference type="ARBA" id="ARBA00023163"/>
    </source>
</evidence>
<evidence type="ECO:0000256" key="2">
    <source>
        <dbReference type="ARBA" id="ARBA00023015"/>
    </source>
</evidence>
<dbReference type="RefSeq" id="WP_084339170.1">
    <property type="nucleotide sequence ID" value="NZ_CBKZNZ010000009.1"/>
</dbReference>
<dbReference type="Pfam" id="PF03466">
    <property type="entry name" value="LysR_substrate"/>
    <property type="match status" value="1"/>
</dbReference>
<dbReference type="EMBL" id="FNFD01000023">
    <property type="protein sequence ID" value="SDL53542.1"/>
    <property type="molecule type" value="Genomic_DNA"/>
</dbReference>
<dbReference type="InterPro" id="IPR005119">
    <property type="entry name" value="LysR_subst-bd"/>
</dbReference>
<keyword evidence="7" id="KW-1185">Reference proteome</keyword>
<name>A0A1G9KV28_9PSED</name>
<dbReference type="PANTHER" id="PTHR30537:SF3">
    <property type="entry name" value="TRANSCRIPTIONAL REGULATORY PROTEIN"/>
    <property type="match status" value="1"/>
</dbReference>
<dbReference type="PANTHER" id="PTHR30537">
    <property type="entry name" value="HTH-TYPE TRANSCRIPTIONAL REGULATOR"/>
    <property type="match status" value="1"/>
</dbReference>
<reference evidence="6 7" key="1">
    <citation type="submission" date="2016-10" db="EMBL/GenBank/DDBJ databases">
        <authorList>
            <person name="de Groot N.N."/>
        </authorList>
    </citation>
    <scope>NUCLEOTIDE SEQUENCE [LARGE SCALE GENOMIC DNA]</scope>
    <source>
        <strain evidence="6 7">JCM 21544</strain>
    </source>
</reference>
<dbReference type="SUPFAM" id="SSF46785">
    <property type="entry name" value="Winged helix' DNA-binding domain"/>
    <property type="match status" value="1"/>
</dbReference>
<evidence type="ECO:0000313" key="7">
    <source>
        <dbReference type="Proteomes" id="UP000198706"/>
    </source>
</evidence>
<keyword evidence="2" id="KW-0805">Transcription regulation</keyword>